<evidence type="ECO:0000313" key="2">
    <source>
        <dbReference type="Proteomes" id="UP001499843"/>
    </source>
</evidence>
<accession>A0ABP5PJ83</accession>
<evidence type="ECO:0000313" key="1">
    <source>
        <dbReference type="EMBL" id="GAA2211768.1"/>
    </source>
</evidence>
<dbReference type="EMBL" id="BAAAQX010000022">
    <property type="protein sequence ID" value="GAA2211768.1"/>
    <property type="molecule type" value="Genomic_DNA"/>
</dbReference>
<proteinExistence type="predicted"/>
<dbReference type="RefSeq" id="WP_344484981.1">
    <property type="nucleotide sequence ID" value="NZ_BAAAQX010000022.1"/>
</dbReference>
<dbReference type="Proteomes" id="UP001499843">
    <property type="component" value="Unassembled WGS sequence"/>
</dbReference>
<keyword evidence="2" id="KW-1185">Reference proteome</keyword>
<sequence length="58" mass="5920">MPGTSPLRRAPRRGAPPSLLVAVAVAVAELDLPGNAGATYVAGEVRACQLVRLPDARA</sequence>
<comment type="caution">
    <text evidence="1">The sequence shown here is derived from an EMBL/GenBank/DDBJ whole genome shotgun (WGS) entry which is preliminary data.</text>
</comment>
<gene>
    <name evidence="1" type="ORF">GCM10009850_072280</name>
</gene>
<reference evidence="2" key="1">
    <citation type="journal article" date="2019" name="Int. J. Syst. Evol. Microbiol.">
        <title>The Global Catalogue of Microorganisms (GCM) 10K type strain sequencing project: providing services to taxonomists for standard genome sequencing and annotation.</title>
        <authorList>
            <consortium name="The Broad Institute Genomics Platform"/>
            <consortium name="The Broad Institute Genome Sequencing Center for Infectious Disease"/>
            <person name="Wu L."/>
            <person name="Ma J."/>
        </authorList>
    </citation>
    <scope>NUCLEOTIDE SEQUENCE [LARGE SCALE GENOMIC DNA]</scope>
    <source>
        <strain evidence="2">JCM 16114</strain>
    </source>
</reference>
<protein>
    <submittedName>
        <fullName evidence="1">Uncharacterized protein</fullName>
    </submittedName>
</protein>
<organism evidence="1 2">
    <name type="scientific">Nonomuraea monospora</name>
    <dbReference type="NCBI Taxonomy" id="568818"/>
    <lineage>
        <taxon>Bacteria</taxon>
        <taxon>Bacillati</taxon>
        <taxon>Actinomycetota</taxon>
        <taxon>Actinomycetes</taxon>
        <taxon>Streptosporangiales</taxon>
        <taxon>Streptosporangiaceae</taxon>
        <taxon>Nonomuraea</taxon>
    </lineage>
</organism>
<name>A0ABP5PJ83_9ACTN</name>